<evidence type="ECO:0000256" key="2">
    <source>
        <dbReference type="SAM" id="Phobius"/>
    </source>
</evidence>
<dbReference type="GO" id="GO:0015627">
    <property type="term" value="C:type II protein secretion system complex"/>
    <property type="evidence" value="ECO:0007669"/>
    <property type="project" value="InterPro"/>
</dbReference>
<keyword evidence="5" id="KW-1185">Reference proteome</keyword>
<comment type="caution">
    <text evidence="4">The sequence shown here is derived from an EMBL/GenBank/DDBJ whole genome shotgun (WGS) entry which is preliminary data.</text>
</comment>
<dbReference type="Pfam" id="PF16537">
    <property type="entry name" value="T2SSB"/>
    <property type="match status" value="1"/>
</dbReference>
<keyword evidence="2" id="KW-0812">Transmembrane</keyword>
<dbReference type="InterPro" id="IPR032389">
    <property type="entry name" value="GspB_C"/>
</dbReference>
<feature type="domain" description="Type II secretion system protein GspB C-terminal" evidence="3">
    <location>
        <begin position="164"/>
        <end position="221"/>
    </location>
</feature>
<keyword evidence="2" id="KW-0472">Membrane</keyword>
<reference evidence="5" key="1">
    <citation type="journal article" date="2018" name="Front. Microbiol.">
        <title>Genome-Based Analysis Reveals the Taxonomy and Diversity of the Family Idiomarinaceae.</title>
        <authorList>
            <person name="Liu Y."/>
            <person name="Lai Q."/>
            <person name="Shao Z."/>
        </authorList>
    </citation>
    <scope>NUCLEOTIDE SEQUENCE [LARGE SCALE GENOMIC DNA]</scope>
    <source>
        <strain evidence="5">KYW314</strain>
    </source>
</reference>
<name>A0A7Z6ZSR3_9GAMM</name>
<sequence>MSSVLKALRQQSSPHIPPRSQGQLTSAPVQREGLQRVVRSLLMIVLLALAGAIGWWLAAPNQQTVSSSPTVVMEPTYDLGDATVVRVPDLEPDRPVVDTGTRIEPNRVVQEAPEQPQAVNLDTVSPELLSAFEEAIAATGSEAGEAASVVPALLTLSRSFQQQIPSFTYDGHQYSSRSNSRWIELSGQRLQEGDRWQALSVIRIAPAHVVLAKDNQAFLQPALEDWTKP</sequence>
<organism evidence="4 5">
    <name type="scientific">Pseudidiomarina aestuarii</name>
    <dbReference type="NCBI Taxonomy" id="624146"/>
    <lineage>
        <taxon>Bacteria</taxon>
        <taxon>Pseudomonadati</taxon>
        <taxon>Pseudomonadota</taxon>
        <taxon>Gammaproteobacteria</taxon>
        <taxon>Alteromonadales</taxon>
        <taxon>Idiomarinaceae</taxon>
        <taxon>Pseudidiomarina</taxon>
    </lineage>
</organism>
<keyword evidence="2" id="KW-1133">Transmembrane helix</keyword>
<dbReference type="Proteomes" id="UP000287766">
    <property type="component" value="Unassembled WGS sequence"/>
</dbReference>
<evidence type="ECO:0000256" key="1">
    <source>
        <dbReference type="SAM" id="MobiDB-lite"/>
    </source>
</evidence>
<gene>
    <name evidence="4" type="ORF">CWE22_00185</name>
</gene>
<protein>
    <recommendedName>
        <fullName evidence="3">Type II secretion system protein GspB C-terminal domain-containing protein</fullName>
    </recommendedName>
</protein>
<feature type="region of interest" description="Disordered" evidence="1">
    <location>
        <begin position="1"/>
        <end position="27"/>
    </location>
</feature>
<dbReference type="AlphaFoldDB" id="A0A7Z6ZSR3"/>
<dbReference type="EMBL" id="PIPR01000001">
    <property type="protein sequence ID" value="RUO40670.1"/>
    <property type="molecule type" value="Genomic_DNA"/>
</dbReference>
<accession>A0A7Z6ZSR3</accession>
<evidence type="ECO:0000313" key="5">
    <source>
        <dbReference type="Proteomes" id="UP000287766"/>
    </source>
</evidence>
<feature type="transmembrane region" description="Helical" evidence="2">
    <location>
        <begin position="40"/>
        <end position="58"/>
    </location>
</feature>
<evidence type="ECO:0000259" key="3">
    <source>
        <dbReference type="Pfam" id="PF16537"/>
    </source>
</evidence>
<dbReference type="RefSeq" id="WP_169929403.1">
    <property type="nucleotide sequence ID" value="NZ_PIPR01000001.1"/>
</dbReference>
<proteinExistence type="predicted"/>
<evidence type="ECO:0000313" key="4">
    <source>
        <dbReference type="EMBL" id="RUO40670.1"/>
    </source>
</evidence>